<dbReference type="InterPro" id="IPR018060">
    <property type="entry name" value="HTH_AraC"/>
</dbReference>
<protein>
    <submittedName>
        <fullName evidence="5">Helix-turn-helix domain-containing protein</fullName>
    </submittedName>
</protein>
<dbReference type="GO" id="GO:0003700">
    <property type="term" value="F:DNA-binding transcription factor activity"/>
    <property type="evidence" value="ECO:0007669"/>
    <property type="project" value="InterPro"/>
</dbReference>
<name>A0A521ATZ2_9SPHI</name>
<dbReference type="Gene3D" id="1.10.10.60">
    <property type="entry name" value="Homeodomain-like"/>
    <property type="match status" value="2"/>
</dbReference>
<reference evidence="5 6" key="1">
    <citation type="submission" date="2017-05" db="EMBL/GenBank/DDBJ databases">
        <authorList>
            <person name="Varghese N."/>
            <person name="Submissions S."/>
        </authorList>
    </citation>
    <scope>NUCLEOTIDE SEQUENCE [LARGE SCALE GENOMIC DNA]</scope>
    <source>
        <strain evidence="5 6">DSM 19036</strain>
    </source>
</reference>
<dbReference type="SUPFAM" id="SSF46689">
    <property type="entry name" value="Homeodomain-like"/>
    <property type="match status" value="1"/>
</dbReference>
<keyword evidence="1" id="KW-0805">Transcription regulation</keyword>
<dbReference type="EMBL" id="FXTN01000001">
    <property type="protein sequence ID" value="SMO38328.1"/>
    <property type="molecule type" value="Genomic_DNA"/>
</dbReference>
<dbReference type="InterPro" id="IPR020449">
    <property type="entry name" value="Tscrpt_reg_AraC-type_HTH"/>
</dbReference>
<keyword evidence="3" id="KW-0804">Transcription</keyword>
<evidence type="ECO:0000256" key="3">
    <source>
        <dbReference type="ARBA" id="ARBA00023163"/>
    </source>
</evidence>
<dbReference type="PROSITE" id="PS01124">
    <property type="entry name" value="HTH_ARAC_FAMILY_2"/>
    <property type="match status" value="1"/>
</dbReference>
<evidence type="ECO:0000256" key="1">
    <source>
        <dbReference type="ARBA" id="ARBA00023015"/>
    </source>
</evidence>
<dbReference type="InterPro" id="IPR009057">
    <property type="entry name" value="Homeodomain-like_sf"/>
</dbReference>
<dbReference type="OrthoDB" id="9816214at2"/>
<evidence type="ECO:0000313" key="5">
    <source>
        <dbReference type="EMBL" id="SMO38328.1"/>
    </source>
</evidence>
<dbReference type="PANTHER" id="PTHR43280">
    <property type="entry name" value="ARAC-FAMILY TRANSCRIPTIONAL REGULATOR"/>
    <property type="match status" value="1"/>
</dbReference>
<feature type="domain" description="HTH araC/xylS-type" evidence="4">
    <location>
        <begin position="164"/>
        <end position="269"/>
    </location>
</feature>
<dbReference type="Proteomes" id="UP000320300">
    <property type="component" value="Unassembled WGS sequence"/>
</dbReference>
<dbReference type="PRINTS" id="PR00032">
    <property type="entry name" value="HTHARAC"/>
</dbReference>
<dbReference type="Pfam" id="PF12833">
    <property type="entry name" value="HTH_18"/>
    <property type="match status" value="1"/>
</dbReference>
<dbReference type="GO" id="GO:0043565">
    <property type="term" value="F:sequence-specific DNA binding"/>
    <property type="evidence" value="ECO:0007669"/>
    <property type="project" value="InterPro"/>
</dbReference>
<accession>A0A521ATZ2</accession>
<sequence length="296" mass="33702">MEAAAQNIRFRLIDLSAENVNTGFDIQNGSYCVYLSSIGQQERRLLFTTSEKIIRTAYTGIPFHPGGQVLIFHPELIRGTFIEGRFNELKLFNANADQSLHLSKREYQMIAGIFFNLKIELTSEPDTHSHKLMASNIQLFLNYCERFSNCAQLVEAGKNTSVLQRFDQLLSKSFIADKAYGSGIPSVAQCAEKLNLSANYFGTLVKKETGKTAQEYIRDKLIEEAAYKILNSHKTINEIAYDFGFKYPQHFSRFFKKVVGHNPTEYRTIHRTGPDLTSQWVSAMKRPSPDKSEVVF</sequence>
<dbReference type="PANTHER" id="PTHR43280:SF32">
    <property type="entry name" value="TRANSCRIPTIONAL REGULATORY PROTEIN"/>
    <property type="match status" value="1"/>
</dbReference>
<proteinExistence type="predicted"/>
<evidence type="ECO:0000256" key="2">
    <source>
        <dbReference type="ARBA" id="ARBA00023125"/>
    </source>
</evidence>
<organism evidence="5 6">
    <name type="scientific">Pedobacter westerhofensis</name>
    <dbReference type="NCBI Taxonomy" id="425512"/>
    <lineage>
        <taxon>Bacteria</taxon>
        <taxon>Pseudomonadati</taxon>
        <taxon>Bacteroidota</taxon>
        <taxon>Sphingobacteriia</taxon>
        <taxon>Sphingobacteriales</taxon>
        <taxon>Sphingobacteriaceae</taxon>
        <taxon>Pedobacter</taxon>
    </lineage>
</organism>
<keyword evidence="6" id="KW-1185">Reference proteome</keyword>
<keyword evidence="2" id="KW-0238">DNA-binding</keyword>
<dbReference type="SMART" id="SM00342">
    <property type="entry name" value="HTH_ARAC"/>
    <property type="match status" value="1"/>
</dbReference>
<evidence type="ECO:0000259" key="4">
    <source>
        <dbReference type="PROSITE" id="PS01124"/>
    </source>
</evidence>
<dbReference type="AlphaFoldDB" id="A0A521ATZ2"/>
<gene>
    <name evidence="5" type="ORF">SAMN06265348_101454</name>
</gene>
<dbReference type="RefSeq" id="WP_142526538.1">
    <property type="nucleotide sequence ID" value="NZ_CBCSJO010000002.1"/>
</dbReference>
<evidence type="ECO:0000313" key="6">
    <source>
        <dbReference type="Proteomes" id="UP000320300"/>
    </source>
</evidence>